<sequence length="68" mass="8276">MNAHITSHTSYGELTILLEGREYRYYNVSAYHLQKIRQFIRQRNTKLFEYLKPFSDKEQYETLEKLDG</sequence>
<accession>A0A6M3L8R2</accession>
<gene>
    <name evidence="1" type="ORF">MM415B03436_0013</name>
</gene>
<reference evidence="1" key="1">
    <citation type="submission" date="2020-03" db="EMBL/GenBank/DDBJ databases">
        <title>The deep terrestrial virosphere.</title>
        <authorList>
            <person name="Holmfeldt K."/>
            <person name="Nilsson E."/>
            <person name="Simone D."/>
            <person name="Lopez-Fernandez M."/>
            <person name="Wu X."/>
            <person name="de Brujin I."/>
            <person name="Lundin D."/>
            <person name="Andersson A."/>
            <person name="Bertilsson S."/>
            <person name="Dopson M."/>
        </authorList>
    </citation>
    <scope>NUCLEOTIDE SEQUENCE</scope>
    <source>
        <strain evidence="1">MM415B03436</strain>
    </source>
</reference>
<protein>
    <submittedName>
        <fullName evidence="1">Uncharacterized protein</fullName>
    </submittedName>
</protein>
<dbReference type="EMBL" id="MT142969">
    <property type="protein sequence ID" value="QJA91206.1"/>
    <property type="molecule type" value="Genomic_DNA"/>
</dbReference>
<name>A0A6M3L8R2_9ZZZZ</name>
<organism evidence="1">
    <name type="scientific">viral metagenome</name>
    <dbReference type="NCBI Taxonomy" id="1070528"/>
    <lineage>
        <taxon>unclassified sequences</taxon>
        <taxon>metagenomes</taxon>
        <taxon>organismal metagenomes</taxon>
    </lineage>
</organism>
<proteinExistence type="predicted"/>
<evidence type="ECO:0000313" key="1">
    <source>
        <dbReference type="EMBL" id="QJA91206.1"/>
    </source>
</evidence>
<dbReference type="AlphaFoldDB" id="A0A6M3L8R2"/>